<organism evidence="1 2">
    <name type="scientific">Kribbella orskensis</name>
    <dbReference type="NCBI Taxonomy" id="2512216"/>
    <lineage>
        <taxon>Bacteria</taxon>
        <taxon>Bacillati</taxon>
        <taxon>Actinomycetota</taxon>
        <taxon>Actinomycetes</taxon>
        <taxon>Propionibacteriales</taxon>
        <taxon>Kribbellaceae</taxon>
        <taxon>Kribbella</taxon>
    </lineage>
</organism>
<comment type="caution">
    <text evidence="1">The sequence shown here is derived from an EMBL/GenBank/DDBJ whole genome shotgun (WGS) entry which is preliminary data.</text>
</comment>
<keyword evidence="2" id="KW-1185">Reference proteome</keyword>
<evidence type="ECO:0000313" key="2">
    <source>
        <dbReference type="Proteomes" id="UP000295818"/>
    </source>
</evidence>
<sequence length="50" mass="5321">MLIAILAIVTIAVALALYAGLTATPVLDDLVDLRRPPDTEDLEDESREAG</sequence>
<dbReference type="EMBL" id="SLWM01000006">
    <property type="protein sequence ID" value="TCO22850.1"/>
    <property type="molecule type" value="Genomic_DNA"/>
</dbReference>
<gene>
    <name evidence="1" type="ORF">EV644_106158</name>
</gene>
<dbReference type="Proteomes" id="UP000295818">
    <property type="component" value="Unassembled WGS sequence"/>
</dbReference>
<name>A0ABY2BJR1_9ACTN</name>
<evidence type="ECO:0008006" key="3">
    <source>
        <dbReference type="Google" id="ProtNLM"/>
    </source>
</evidence>
<proteinExistence type="predicted"/>
<protein>
    <recommendedName>
        <fullName evidence="3">Methionine/alanine importer small subunit</fullName>
    </recommendedName>
</protein>
<reference evidence="1 2" key="1">
    <citation type="journal article" date="2015" name="Stand. Genomic Sci.">
        <title>Genomic Encyclopedia of Bacterial and Archaeal Type Strains, Phase III: the genomes of soil and plant-associated and newly described type strains.</title>
        <authorList>
            <person name="Whitman W.B."/>
            <person name="Woyke T."/>
            <person name="Klenk H.P."/>
            <person name="Zhou Y."/>
            <person name="Lilburn T.G."/>
            <person name="Beck B.J."/>
            <person name="De Vos P."/>
            <person name="Vandamme P."/>
            <person name="Eisen J.A."/>
            <person name="Garrity G."/>
            <person name="Hugenholtz P."/>
            <person name="Kyrpides N.C."/>
        </authorList>
    </citation>
    <scope>NUCLEOTIDE SEQUENCE [LARGE SCALE GENOMIC DNA]</scope>
    <source>
        <strain evidence="1 2">VKM Ac-2538</strain>
    </source>
</reference>
<dbReference type="RefSeq" id="WP_158292868.1">
    <property type="nucleotide sequence ID" value="NZ_SLWM01000006.1"/>
</dbReference>
<evidence type="ECO:0000313" key="1">
    <source>
        <dbReference type="EMBL" id="TCO22850.1"/>
    </source>
</evidence>
<accession>A0ABY2BJR1</accession>